<dbReference type="EMBL" id="JACHTE010000002">
    <property type="protein sequence ID" value="MBB1087555.1"/>
    <property type="molecule type" value="Genomic_DNA"/>
</dbReference>
<dbReference type="PANTHER" id="PTHR30203">
    <property type="entry name" value="OUTER MEMBRANE CATION EFFLUX PROTEIN"/>
    <property type="match status" value="1"/>
</dbReference>
<gene>
    <name evidence="3" type="ORF">H4F99_03525</name>
</gene>
<comment type="similarity">
    <text evidence="1">Belongs to the outer membrane factor (OMF) (TC 1.B.17) family.</text>
</comment>
<organism evidence="3 4">
    <name type="scientific">Marilutibacter penaei</name>
    <dbReference type="NCBI Taxonomy" id="2759900"/>
    <lineage>
        <taxon>Bacteria</taxon>
        <taxon>Pseudomonadati</taxon>
        <taxon>Pseudomonadota</taxon>
        <taxon>Gammaproteobacteria</taxon>
        <taxon>Lysobacterales</taxon>
        <taxon>Lysobacteraceae</taxon>
        <taxon>Marilutibacter</taxon>
    </lineage>
</organism>
<dbReference type="InterPro" id="IPR010131">
    <property type="entry name" value="MdtP/NodT-like"/>
</dbReference>
<dbReference type="AlphaFoldDB" id="A0A7W3YDR9"/>
<name>A0A7W3YDR9_9GAMM</name>
<keyword evidence="2" id="KW-0732">Signal</keyword>
<evidence type="ECO:0000313" key="3">
    <source>
        <dbReference type="EMBL" id="MBB1087555.1"/>
    </source>
</evidence>
<evidence type="ECO:0000256" key="1">
    <source>
        <dbReference type="ARBA" id="ARBA00007613"/>
    </source>
</evidence>
<dbReference type="PANTHER" id="PTHR30203:SF24">
    <property type="entry name" value="BLR4935 PROTEIN"/>
    <property type="match status" value="1"/>
</dbReference>
<protein>
    <submittedName>
        <fullName evidence="3">TolC family protein</fullName>
    </submittedName>
</protein>
<reference evidence="3 4" key="1">
    <citation type="submission" date="2020-07" db="EMBL/GenBank/DDBJ databases">
        <authorList>
            <person name="Xu S."/>
            <person name="Li A."/>
        </authorList>
    </citation>
    <scope>NUCLEOTIDE SEQUENCE [LARGE SCALE GENOMIC DNA]</scope>
    <source>
        <strain evidence="3 4">SG-8</strain>
    </source>
</reference>
<dbReference type="Proteomes" id="UP000552587">
    <property type="component" value="Unassembled WGS sequence"/>
</dbReference>
<proteinExistence type="inferred from homology"/>
<feature type="signal peptide" evidence="2">
    <location>
        <begin position="1"/>
        <end position="22"/>
    </location>
</feature>
<accession>A0A7W3YDR9</accession>
<dbReference type="SUPFAM" id="SSF56954">
    <property type="entry name" value="Outer membrane efflux proteins (OEP)"/>
    <property type="match status" value="1"/>
</dbReference>
<dbReference type="Pfam" id="PF02321">
    <property type="entry name" value="OEP"/>
    <property type="match status" value="1"/>
</dbReference>
<comment type="caution">
    <text evidence="3">The sequence shown here is derived from an EMBL/GenBank/DDBJ whole genome shotgun (WGS) entry which is preliminary data.</text>
</comment>
<keyword evidence="4" id="KW-1185">Reference proteome</keyword>
<dbReference type="InterPro" id="IPR003423">
    <property type="entry name" value="OMP_efflux"/>
</dbReference>
<evidence type="ECO:0000313" key="4">
    <source>
        <dbReference type="Proteomes" id="UP000552587"/>
    </source>
</evidence>
<sequence length="421" mass="45773">MRIRAAALAASLACVAVVPSTAARERLTQDDAFVRVLQYHPDLRGFDAQQTRLLAEQTALRQGPPLRFGAELENAFGTGETRGLDGAELTLGLASVLETGDKARLRGDLVQTRIDALAGERDARRLDLLAETARRYLSVLDADARARIAAIDLDQRRRAETLASQRHREGASPLSVVLSAQAARAEAELALASAETSGDAARRALARLWGDTDARFAVVEEDTTRLPPLASLDTLERALEESPGMARFADERRIAEARLRLERAAARTDIDWQFGVRRLQDTGDTALVAGFALPLGSRSRAAPAIRAAEAQLAELGVARESRELALSATLLDAHGRYTLARLQVRRHADEILPALARATTETERAWRLGAATPFEWTQMQQALSDARQRQLDAALEARLALIELQRLTGHALVTSAQGDTP</sequence>
<dbReference type="Gene3D" id="1.20.1600.10">
    <property type="entry name" value="Outer membrane efflux proteins (OEP)"/>
    <property type="match status" value="1"/>
</dbReference>
<dbReference type="RefSeq" id="WP_182668338.1">
    <property type="nucleotide sequence ID" value="NZ_JACHTE010000002.1"/>
</dbReference>
<feature type="chain" id="PRO_5030914858" evidence="2">
    <location>
        <begin position="23"/>
        <end position="421"/>
    </location>
</feature>
<evidence type="ECO:0000256" key="2">
    <source>
        <dbReference type="SAM" id="SignalP"/>
    </source>
</evidence>
<dbReference type="GO" id="GO:0015562">
    <property type="term" value="F:efflux transmembrane transporter activity"/>
    <property type="evidence" value="ECO:0007669"/>
    <property type="project" value="InterPro"/>
</dbReference>